<dbReference type="eggNOG" id="COG2087">
    <property type="taxonomic scope" value="Bacteria"/>
</dbReference>
<dbReference type="PANTHER" id="PTHR34848">
    <property type="match status" value="1"/>
</dbReference>
<comment type="pathway">
    <text evidence="6">Cofactor biosynthesis; adenosylcobalamin biosynthesis; adenosylcobalamin from cob(II)yrinate a,c-diamide: step 5/7.</text>
</comment>
<dbReference type="Pfam" id="PF02283">
    <property type="entry name" value="CobU"/>
    <property type="match status" value="1"/>
</dbReference>
<gene>
    <name evidence="20" type="ordered locus">Clocel_3914</name>
</gene>
<comment type="function">
    <text evidence="4">Catalyzes ATP-dependent phosphorylation of adenosylcobinamide and addition of GMP to adenosylcobinamide phosphate.</text>
</comment>
<evidence type="ECO:0000256" key="7">
    <source>
        <dbReference type="ARBA" id="ARBA00007490"/>
    </source>
</evidence>
<evidence type="ECO:0000256" key="16">
    <source>
        <dbReference type="ARBA" id="ARBA00029570"/>
    </source>
</evidence>
<name>D9SL08_CLOC7</name>
<feature type="binding site" evidence="19">
    <location>
        <position position="87"/>
    </location>
    <ligand>
        <name>GTP</name>
        <dbReference type="ChEBI" id="CHEBI:37565"/>
    </ligand>
</feature>
<keyword evidence="14" id="KW-0067">ATP-binding</keyword>
<dbReference type="GO" id="GO:0008820">
    <property type="term" value="F:cobinamide phosphate guanylyltransferase activity"/>
    <property type="evidence" value="ECO:0007669"/>
    <property type="project" value="UniProtKB-EC"/>
</dbReference>
<dbReference type="GO" id="GO:0005524">
    <property type="term" value="F:ATP binding"/>
    <property type="evidence" value="ECO:0007669"/>
    <property type="project" value="UniProtKB-KW"/>
</dbReference>
<comment type="similarity">
    <text evidence="7">Belongs to the CobU/CobP family.</text>
</comment>
<comment type="catalytic activity">
    <reaction evidence="2">
        <text>adenosylcob(III)inamide phosphate + GTP + H(+) = adenosylcob(III)inamide-GDP + diphosphate</text>
        <dbReference type="Rhea" id="RHEA:22712"/>
        <dbReference type="ChEBI" id="CHEBI:15378"/>
        <dbReference type="ChEBI" id="CHEBI:33019"/>
        <dbReference type="ChEBI" id="CHEBI:37565"/>
        <dbReference type="ChEBI" id="CHEBI:58502"/>
        <dbReference type="ChEBI" id="CHEBI:60487"/>
        <dbReference type="EC" id="2.7.7.62"/>
    </reaction>
</comment>
<dbReference type="GO" id="GO:0043752">
    <property type="term" value="F:adenosylcobinamide kinase activity"/>
    <property type="evidence" value="ECO:0007669"/>
    <property type="project" value="UniProtKB-EC"/>
</dbReference>
<protein>
    <recommendedName>
        <fullName evidence="16">Adenosylcobinamide kinase</fullName>
        <ecNumber evidence="8">2.7.1.156</ecNumber>
        <ecNumber evidence="9">2.7.7.62</ecNumber>
    </recommendedName>
    <alternativeName>
        <fullName evidence="17">Adenosylcobinamide-phosphate guanylyltransferase</fullName>
    </alternativeName>
</protein>
<evidence type="ECO:0000256" key="13">
    <source>
        <dbReference type="ARBA" id="ARBA00022777"/>
    </source>
</evidence>
<evidence type="ECO:0000313" key="21">
    <source>
        <dbReference type="Proteomes" id="UP000002730"/>
    </source>
</evidence>
<evidence type="ECO:0000256" key="4">
    <source>
        <dbReference type="ARBA" id="ARBA00003889"/>
    </source>
</evidence>
<accession>D9SL08</accession>
<evidence type="ECO:0000256" key="14">
    <source>
        <dbReference type="ARBA" id="ARBA00022840"/>
    </source>
</evidence>
<evidence type="ECO:0000256" key="9">
    <source>
        <dbReference type="ARBA" id="ARBA00012523"/>
    </source>
</evidence>
<dbReference type="KEGG" id="ccb:Clocel_3914"/>
<dbReference type="PANTHER" id="PTHR34848:SF1">
    <property type="entry name" value="BIFUNCTIONAL ADENOSYLCOBALAMIN BIOSYNTHESIS PROTEIN COBU"/>
    <property type="match status" value="1"/>
</dbReference>
<dbReference type="STRING" id="573061.Clocel_3914"/>
<feature type="binding site" evidence="19">
    <location>
        <begin position="34"/>
        <end position="36"/>
    </location>
    <ligand>
        <name>GTP</name>
        <dbReference type="ChEBI" id="CHEBI:37565"/>
    </ligand>
</feature>
<dbReference type="AlphaFoldDB" id="D9SL08"/>
<keyword evidence="21" id="KW-1185">Reference proteome</keyword>
<evidence type="ECO:0000256" key="11">
    <source>
        <dbReference type="ARBA" id="ARBA00022679"/>
    </source>
</evidence>
<evidence type="ECO:0000256" key="5">
    <source>
        <dbReference type="ARBA" id="ARBA00004692"/>
    </source>
</evidence>
<reference evidence="20 21" key="1">
    <citation type="submission" date="2010-08" db="EMBL/GenBank/DDBJ databases">
        <title>Complete sequence of Clostridium cellulovorans 743B.</title>
        <authorList>
            <consortium name="US DOE Joint Genome Institute"/>
            <person name="Lucas S."/>
            <person name="Copeland A."/>
            <person name="Lapidus A."/>
            <person name="Cheng J.-F."/>
            <person name="Bruce D."/>
            <person name="Goodwin L."/>
            <person name="Pitluck S."/>
            <person name="Chertkov O."/>
            <person name="Detter J.C."/>
            <person name="Han C."/>
            <person name="Tapia R."/>
            <person name="Land M."/>
            <person name="Hauser L."/>
            <person name="Chang Y.-J."/>
            <person name="Jeffries C."/>
            <person name="Kyrpides N."/>
            <person name="Ivanova N."/>
            <person name="Mikhailova N."/>
            <person name="Hemme C.L."/>
            <person name="Woyke T."/>
        </authorList>
    </citation>
    <scope>NUCLEOTIDE SEQUENCE [LARGE SCALE GENOMIC DNA]</scope>
    <source>
        <strain evidence="21">ATCC 35296 / DSM 3052 / OCM 3 / 743B</strain>
    </source>
</reference>
<dbReference type="EC" id="2.7.1.156" evidence="8"/>
<dbReference type="Gene3D" id="3.40.50.300">
    <property type="entry name" value="P-loop containing nucleotide triphosphate hydrolases"/>
    <property type="match status" value="1"/>
</dbReference>
<proteinExistence type="inferred from homology"/>
<dbReference type="RefSeq" id="WP_010073922.1">
    <property type="nucleotide sequence ID" value="NC_014393.1"/>
</dbReference>
<evidence type="ECO:0000256" key="3">
    <source>
        <dbReference type="ARBA" id="ARBA00001522"/>
    </source>
</evidence>
<evidence type="ECO:0000256" key="18">
    <source>
        <dbReference type="PIRSR" id="PIRSR006135-1"/>
    </source>
</evidence>
<evidence type="ECO:0000256" key="19">
    <source>
        <dbReference type="PIRSR" id="PIRSR006135-2"/>
    </source>
</evidence>
<dbReference type="CDD" id="cd00544">
    <property type="entry name" value="CobU"/>
    <property type="match status" value="1"/>
</dbReference>
<dbReference type="HOGENOM" id="CLU_094161_0_2_9"/>
<evidence type="ECO:0000256" key="8">
    <source>
        <dbReference type="ARBA" id="ARBA00012016"/>
    </source>
</evidence>
<evidence type="ECO:0000256" key="17">
    <source>
        <dbReference type="ARBA" id="ARBA00030571"/>
    </source>
</evidence>
<dbReference type="PIRSF" id="PIRSF006135">
    <property type="entry name" value="CobU"/>
    <property type="match status" value="1"/>
</dbReference>
<keyword evidence="12 19" id="KW-0547">Nucleotide-binding</keyword>
<dbReference type="GO" id="GO:0005525">
    <property type="term" value="F:GTP binding"/>
    <property type="evidence" value="ECO:0007669"/>
    <property type="project" value="UniProtKB-KW"/>
</dbReference>
<keyword evidence="11 20" id="KW-0808">Transferase</keyword>
<comment type="catalytic activity">
    <reaction evidence="3">
        <text>adenosylcob(III)inamide + GTP = adenosylcob(III)inamide phosphate + GDP + H(+)</text>
        <dbReference type="Rhea" id="RHEA:15765"/>
        <dbReference type="ChEBI" id="CHEBI:2480"/>
        <dbReference type="ChEBI" id="CHEBI:15378"/>
        <dbReference type="ChEBI" id="CHEBI:37565"/>
        <dbReference type="ChEBI" id="CHEBI:58189"/>
        <dbReference type="ChEBI" id="CHEBI:58502"/>
        <dbReference type="EC" id="2.7.1.156"/>
    </reaction>
</comment>
<dbReference type="OrthoDB" id="9799422at2"/>
<dbReference type="InterPro" id="IPR003203">
    <property type="entry name" value="CobU/CobP"/>
</dbReference>
<sequence>MGNGILITGGARSGKSRIGEERAKELGENILYIATSIPYDEEMKRRIKKHKEQRPSYWITYEGYKGIGQYIIDRQQQGITYKGILIDCITVMITNLMFDLKDVDFDDIDNVNFEYIEKEIMKEIFVLREAIKASKVPIIMITNEIGYGVVPESRLGREFRDIQGRVNQYISKLCDELYLVVCGVPLKIK</sequence>
<dbReference type="Proteomes" id="UP000002730">
    <property type="component" value="Chromosome"/>
</dbReference>
<dbReference type="SUPFAM" id="SSF52540">
    <property type="entry name" value="P-loop containing nucleoside triphosphate hydrolases"/>
    <property type="match status" value="1"/>
</dbReference>
<evidence type="ECO:0000256" key="10">
    <source>
        <dbReference type="ARBA" id="ARBA00022573"/>
    </source>
</evidence>
<feature type="binding site" evidence="19">
    <location>
        <begin position="9"/>
        <end position="16"/>
    </location>
    <ligand>
        <name>GTP</name>
        <dbReference type="ChEBI" id="CHEBI:37565"/>
    </ligand>
</feature>
<dbReference type="EC" id="2.7.7.62" evidence="9"/>
<evidence type="ECO:0000256" key="15">
    <source>
        <dbReference type="ARBA" id="ARBA00023134"/>
    </source>
</evidence>
<comment type="catalytic activity">
    <reaction evidence="1">
        <text>adenosylcob(III)inamide + ATP = adenosylcob(III)inamide phosphate + ADP + H(+)</text>
        <dbReference type="Rhea" id="RHEA:15769"/>
        <dbReference type="ChEBI" id="CHEBI:2480"/>
        <dbReference type="ChEBI" id="CHEBI:15378"/>
        <dbReference type="ChEBI" id="CHEBI:30616"/>
        <dbReference type="ChEBI" id="CHEBI:58502"/>
        <dbReference type="ChEBI" id="CHEBI:456216"/>
        <dbReference type="EC" id="2.7.1.156"/>
    </reaction>
</comment>
<organism evidence="20 21">
    <name type="scientific">Clostridium cellulovorans (strain ATCC 35296 / DSM 3052 / OCM 3 / 743B)</name>
    <dbReference type="NCBI Taxonomy" id="573061"/>
    <lineage>
        <taxon>Bacteria</taxon>
        <taxon>Bacillati</taxon>
        <taxon>Bacillota</taxon>
        <taxon>Clostridia</taxon>
        <taxon>Eubacteriales</taxon>
        <taxon>Clostridiaceae</taxon>
        <taxon>Clostridium</taxon>
    </lineage>
</organism>
<evidence type="ECO:0000313" key="20">
    <source>
        <dbReference type="EMBL" id="ADL53580.1"/>
    </source>
</evidence>
<dbReference type="GO" id="GO:0009236">
    <property type="term" value="P:cobalamin biosynthetic process"/>
    <property type="evidence" value="ECO:0007669"/>
    <property type="project" value="UniProtKB-UniPathway"/>
</dbReference>
<evidence type="ECO:0000256" key="12">
    <source>
        <dbReference type="ARBA" id="ARBA00022741"/>
    </source>
</evidence>
<feature type="binding site" evidence="19">
    <location>
        <begin position="51"/>
        <end position="54"/>
    </location>
    <ligand>
        <name>GTP</name>
        <dbReference type="ChEBI" id="CHEBI:37565"/>
    </ligand>
</feature>
<feature type="binding site" evidence="19">
    <location>
        <position position="62"/>
    </location>
    <ligand>
        <name>GTP</name>
        <dbReference type="ChEBI" id="CHEBI:37565"/>
    </ligand>
</feature>
<keyword evidence="15 19" id="KW-0342">GTP-binding</keyword>
<evidence type="ECO:0000256" key="2">
    <source>
        <dbReference type="ARBA" id="ARBA00000711"/>
    </source>
</evidence>
<dbReference type="NCBIfam" id="NF004469">
    <property type="entry name" value="PRK05800.1"/>
    <property type="match status" value="1"/>
</dbReference>
<dbReference type="EMBL" id="CP002160">
    <property type="protein sequence ID" value="ADL53580.1"/>
    <property type="molecule type" value="Genomic_DNA"/>
</dbReference>
<keyword evidence="20" id="KW-0548">Nucleotidyltransferase</keyword>
<comment type="pathway">
    <text evidence="5">Cofactor biosynthesis; adenosylcobalamin biosynthesis; adenosylcobalamin from cob(II)yrinate a,c-diamide: step 6/7.</text>
</comment>
<evidence type="ECO:0000256" key="1">
    <source>
        <dbReference type="ARBA" id="ARBA00000312"/>
    </source>
</evidence>
<evidence type="ECO:0000256" key="6">
    <source>
        <dbReference type="ARBA" id="ARBA00005159"/>
    </source>
</evidence>
<dbReference type="InterPro" id="IPR027417">
    <property type="entry name" value="P-loop_NTPase"/>
</dbReference>
<keyword evidence="13" id="KW-0418">Kinase</keyword>
<keyword evidence="10" id="KW-0169">Cobalamin biosynthesis</keyword>
<dbReference type="UniPathway" id="UPA00148">
    <property type="reaction ID" value="UER00236"/>
</dbReference>
<feature type="active site" description="GMP-histidine intermediate" evidence="18">
    <location>
        <position position="50"/>
    </location>
</feature>